<organism evidence="1 2">
    <name type="scientific">Winogradskyella eximia</name>
    <dbReference type="NCBI Taxonomy" id="262006"/>
    <lineage>
        <taxon>Bacteria</taxon>
        <taxon>Pseudomonadati</taxon>
        <taxon>Bacteroidota</taxon>
        <taxon>Flavobacteriia</taxon>
        <taxon>Flavobacteriales</taxon>
        <taxon>Flavobacteriaceae</taxon>
        <taxon>Winogradskyella</taxon>
    </lineage>
</organism>
<evidence type="ECO:0008006" key="3">
    <source>
        <dbReference type="Google" id="ProtNLM"/>
    </source>
</evidence>
<name>A0A3D9HCC8_9FLAO</name>
<comment type="caution">
    <text evidence="1">The sequence shown here is derived from an EMBL/GenBank/DDBJ whole genome shotgun (WGS) entry which is preliminary data.</text>
</comment>
<dbReference type="AlphaFoldDB" id="A0A3D9HCC8"/>
<proteinExistence type="predicted"/>
<dbReference type="EMBL" id="QRDV01000001">
    <property type="protein sequence ID" value="RED47122.1"/>
    <property type="molecule type" value="Genomic_DNA"/>
</dbReference>
<dbReference type="OrthoDB" id="1144234at2"/>
<gene>
    <name evidence="1" type="ORF">DFQ10_101903</name>
</gene>
<reference evidence="1 2" key="1">
    <citation type="submission" date="2018-07" db="EMBL/GenBank/DDBJ databases">
        <title>Genomic Encyclopedia of Type Strains, Phase III (KMG-III): the genomes of soil and plant-associated and newly described type strains.</title>
        <authorList>
            <person name="Whitman W."/>
        </authorList>
    </citation>
    <scope>NUCLEOTIDE SEQUENCE [LARGE SCALE GENOMIC DNA]</scope>
    <source>
        <strain evidence="1 2">CECT 7946</strain>
    </source>
</reference>
<accession>A0A3D9HCC8</accession>
<evidence type="ECO:0000313" key="1">
    <source>
        <dbReference type="EMBL" id="RED47122.1"/>
    </source>
</evidence>
<evidence type="ECO:0000313" key="2">
    <source>
        <dbReference type="Proteomes" id="UP000256980"/>
    </source>
</evidence>
<keyword evidence="2" id="KW-1185">Reference proteome</keyword>
<protein>
    <recommendedName>
        <fullName evidence="3">Na(+)-translocating NADH-quinone reductase subunit F</fullName>
    </recommendedName>
</protein>
<dbReference type="Proteomes" id="UP000256980">
    <property type="component" value="Unassembled WGS sequence"/>
</dbReference>
<sequence length="146" mass="16623">MKNSIRFENAIYKLYTAFHNKTLNPDDCKQCAVGNILDNKDSWKHLTDQHGSVTLNYIGLVHQNLGRRFNGYTPIELLQIESAFLNGCGYYLTDKRLFKPDSIDSYNLFDGLCAVVSQLCSIDNIDNIMDCSILFNFEKKASLIVV</sequence>
<dbReference type="RefSeq" id="WP_115816156.1">
    <property type="nucleotide sequence ID" value="NZ_QRDV01000001.1"/>
</dbReference>